<name>A0A1U7HT70_9CYAN</name>
<protein>
    <submittedName>
        <fullName evidence="4">Arsenic-transporting ATPase</fullName>
    </submittedName>
</protein>
<dbReference type="InterPro" id="IPR008978">
    <property type="entry name" value="HSP20-like_chaperone"/>
</dbReference>
<dbReference type="PANTHER" id="PTHR43868">
    <property type="entry name" value="OS02G0711200 PROTEIN"/>
    <property type="match status" value="1"/>
</dbReference>
<evidence type="ECO:0000313" key="5">
    <source>
        <dbReference type="Proteomes" id="UP000186868"/>
    </source>
</evidence>
<dbReference type="Gene3D" id="2.60.40.790">
    <property type="match status" value="1"/>
</dbReference>
<dbReference type="Pfam" id="PF17886">
    <property type="entry name" value="ArsA_HSP20"/>
    <property type="match status" value="1"/>
</dbReference>
<dbReference type="SUPFAM" id="SSF52540">
    <property type="entry name" value="P-loop containing nucleoside triphosphate hydrolases"/>
    <property type="match status" value="1"/>
</dbReference>
<dbReference type="AlphaFoldDB" id="A0A1U7HT70"/>
<dbReference type="RefSeq" id="WP_073597916.1">
    <property type="nucleotide sequence ID" value="NZ_MRCB01000001.1"/>
</dbReference>
<dbReference type="STRING" id="1921803.NIES593_01715"/>
<dbReference type="EMBL" id="MRCB01000001">
    <property type="protein sequence ID" value="OKH26786.1"/>
    <property type="molecule type" value="Genomic_DNA"/>
</dbReference>
<dbReference type="InterPro" id="IPR025723">
    <property type="entry name" value="ArsA/GET3_ATPase-like"/>
</dbReference>
<dbReference type="Proteomes" id="UP000186868">
    <property type="component" value="Unassembled WGS sequence"/>
</dbReference>
<dbReference type="InterPro" id="IPR027417">
    <property type="entry name" value="P-loop_NTPase"/>
</dbReference>
<keyword evidence="5" id="KW-1185">Reference proteome</keyword>
<evidence type="ECO:0000313" key="4">
    <source>
        <dbReference type="EMBL" id="OKH26786.1"/>
    </source>
</evidence>
<gene>
    <name evidence="4" type="ORF">NIES593_01715</name>
</gene>
<comment type="similarity">
    <text evidence="1">Belongs to the arsA ATPase family.</text>
</comment>
<dbReference type="SUPFAM" id="SSF49764">
    <property type="entry name" value="HSP20-like chaperones"/>
    <property type="match status" value="1"/>
</dbReference>
<dbReference type="PANTHER" id="PTHR43868:SF1">
    <property type="entry name" value="P-LOOP CONTAINING NUCLEOSIDE TRIPHOSPHATE HYDROLASES SUPERFAMILY PROTEIN"/>
    <property type="match status" value="1"/>
</dbReference>
<feature type="domain" description="ArsA/GET3 Anion-transporting ATPase-like" evidence="2">
    <location>
        <begin position="4"/>
        <end position="253"/>
    </location>
</feature>
<evidence type="ECO:0000256" key="1">
    <source>
        <dbReference type="ARBA" id="ARBA00011040"/>
    </source>
</evidence>
<dbReference type="Pfam" id="PF02374">
    <property type="entry name" value="ArsA_ATPase"/>
    <property type="match status" value="1"/>
</dbReference>
<organism evidence="4 5">
    <name type="scientific">Hydrococcus rivularis NIES-593</name>
    <dbReference type="NCBI Taxonomy" id="1921803"/>
    <lineage>
        <taxon>Bacteria</taxon>
        <taxon>Bacillati</taxon>
        <taxon>Cyanobacteriota</taxon>
        <taxon>Cyanophyceae</taxon>
        <taxon>Pleurocapsales</taxon>
        <taxon>Hydrococcaceae</taxon>
        <taxon>Hydrococcus</taxon>
    </lineage>
</organism>
<dbReference type="Gene3D" id="3.40.50.300">
    <property type="entry name" value="P-loop containing nucleotide triphosphate hydrolases"/>
    <property type="match status" value="1"/>
</dbReference>
<dbReference type="CDD" id="cd00298">
    <property type="entry name" value="ACD_sHsps_p23-like"/>
    <property type="match status" value="1"/>
</dbReference>
<sequence length="365" mass="39503">MSLILTFLGKGGSGRTTMAIAAAKKFASSGKRVLLVGQDPGPTLGLLLGETTSNSPAEITPNLSVVQLFSTIMLEQSWEQIKELEAKYLRSPTLKNVYGQELGILPGMDSALALNAIREYDKSDRYDVIVYDGPGDNNTLRMMGIPEVLSWYVRRFRKVLGDSDVGKVLAPFIQPITSAILNVSWSADDLAKEPSDRANNLLEEGKAALANPKRVTAYLVTTADPIAIAAAKYLWGSAQQVGLTVSGVLLNQAEASEAIATEFAPLGVNAIPSRAGDDWQPLIEALPDFQTVSQVPQPMTVDLAARQVRVFLPGFDKKQVKLTQYGPEITIEAGDQRRNIDLPSPLRGQPVRGAKYQSGYLVISF</sequence>
<accession>A0A1U7HT70</accession>
<evidence type="ECO:0000259" key="3">
    <source>
        <dbReference type="Pfam" id="PF17886"/>
    </source>
</evidence>
<dbReference type="InterPro" id="IPR040612">
    <property type="entry name" value="ArsA_HSP20-like"/>
</dbReference>
<comment type="caution">
    <text evidence="4">The sequence shown here is derived from an EMBL/GenBank/DDBJ whole genome shotgun (WGS) entry which is preliminary data.</text>
</comment>
<dbReference type="InterPro" id="IPR053262">
    <property type="entry name" value="ArsA_ATPase-like"/>
</dbReference>
<feature type="domain" description="ArsA HSP20-like" evidence="3">
    <location>
        <begin position="307"/>
        <end position="365"/>
    </location>
</feature>
<proteinExistence type="inferred from homology"/>
<reference evidence="4 5" key="1">
    <citation type="submission" date="2016-11" db="EMBL/GenBank/DDBJ databases">
        <title>Draft Genome Sequences of Nine Cyanobacterial Strains from Diverse Habitats.</title>
        <authorList>
            <person name="Zhu T."/>
            <person name="Hou S."/>
            <person name="Lu X."/>
            <person name="Hess W.R."/>
        </authorList>
    </citation>
    <scope>NUCLEOTIDE SEQUENCE [LARGE SCALE GENOMIC DNA]</scope>
    <source>
        <strain evidence="4 5">NIES-593</strain>
    </source>
</reference>
<evidence type="ECO:0000259" key="2">
    <source>
        <dbReference type="Pfam" id="PF02374"/>
    </source>
</evidence>
<dbReference type="OrthoDB" id="9780677at2"/>
<dbReference type="CDD" id="cd02035">
    <property type="entry name" value="ArsA"/>
    <property type="match status" value="1"/>
</dbReference>